<feature type="domain" description="HAT C-terminal dimerisation" evidence="1">
    <location>
        <begin position="64"/>
        <end position="121"/>
    </location>
</feature>
<dbReference type="SUPFAM" id="SSF53098">
    <property type="entry name" value="Ribonuclease H-like"/>
    <property type="match status" value="1"/>
</dbReference>
<sequence length="169" mass="19784">MPGLALLNPDRELTFNYVVFIARTFRGYDEDLLKTEWCHLYQDYSIEQKNLLAKLDFDDMWIQICRDSYPNLRKLVNAIRSLPNSNADSERVFSYLSDLKNKKRNKLSPAIINAICVLRSAMKMRNENAINMVLDENHLCRMTSEILYATDEKHQKCELRLEGGENDDD</sequence>
<dbReference type="AlphaFoldDB" id="A0AA39L0D8"/>
<name>A0AA39L0D8_MICHY</name>
<reference evidence="2" key="2">
    <citation type="submission" date="2023-03" db="EMBL/GenBank/DDBJ databases">
        <authorList>
            <person name="Inwood S.N."/>
            <person name="Skelly J.G."/>
            <person name="Guhlin J."/>
            <person name="Harrop T.W.R."/>
            <person name="Goldson S.G."/>
            <person name="Dearden P.K."/>
        </authorList>
    </citation>
    <scope>NUCLEOTIDE SEQUENCE</scope>
    <source>
        <strain evidence="2">Lincoln</strain>
        <tissue evidence="2">Whole body</tissue>
    </source>
</reference>
<organism evidence="2 3">
    <name type="scientific">Microctonus hyperodae</name>
    <name type="common">Parasitoid wasp</name>
    <dbReference type="NCBI Taxonomy" id="165561"/>
    <lineage>
        <taxon>Eukaryota</taxon>
        <taxon>Metazoa</taxon>
        <taxon>Ecdysozoa</taxon>
        <taxon>Arthropoda</taxon>
        <taxon>Hexapoda</taxon>
        <taxon>Insecta</taxon>
        <taxon>Pterygota</taxon>
        <taxon>Neoptera</taxon>
        <taxon>Endopterygota</taxon>
        <taxon>Hymenoptera</taxon>
        <taxon>Apocrita</taxon>
        <taxon>Ichneumonoidea</taxon>
        <taxon>Braconidae</taxon>
        <taxon>Euphorinae</taxon>
        <taxon>Microctonus</taxon>
    </lineage>
</organism>
<evidence type="ECO:0000313" key="2">
    <source>
        <dbReference type="EMBL" id="KAK0180578.1"/>
    </source>
</evidence>
<dbReference type="Proteomes" id="UP001168972">
    <property type="component" value="Unassembled WGS sequence"/>
</dbReference>
<proteinExistence type="predicted"/>
<keyword evidence="3" id="KW-1185">Reference proteome</keyword>
<dbReference type="InterPro" id="IPR008906">
    <property type="entry name" value="HATC_C_dom"/>
</dbReference>
<dbReference type="Pfam" id="PF05699">
    <property type="entry name" value="Dimer_Tnp_hAT"/>
    <property type="match status" value="1"/>
</dbReference>
<dbReference type="InterPro" id="IPR012337">
    <property type="entry name" value="RNaseH-like_sf"/>
</dbReference>
<accession>A0AA39L0D8</accession>
<dbReference type="GO" id="GO:0046983">
    <property type="term" value="F:protein dimerization activity"/>
    <property type="evidence" value="ECO:0007669"/>
    <property type="project" value="InterPro"/>
</dbReference>
<comment type="caution">
    <text evidence="2">The sequence shown here is derived from an EMBL/GenBank/DDBJ whole genome shotgun (WGS) entry which is preliminary data.</text>
</comment>
<protein>
    <recommendedName>
        <fullName evidence="1">HAT C-terminal dimerisation domain-containing protein</fullName>
    </recommendedName>
</protein>
<reference evidence="2" key="1">
    <citation type="journal article" date="2023" name="bioRxiv">
        <title>Scaffold-level genome assemblies of two parasitoid biocontrol wasps reveal the parthenogenesis mechanism and an associated novel virus.</title>
        <authorList>
            <person name="Inwood S."/>
            <person name="Skelly J."/>
            <person name="Guhlin J."/>
            <person name="Harrop T."/>
            <person name="Goldson S."/>
            <person name="Dearden P."/>
        </authorList>
    </citation>
    <scope>NUCLEOTIDE SEQUENCE</scope>
    <source>
        <strain evidence="2">Lincoln</strain>
        <tissue evidence="2">Whole body</tissue>
    </source>
</reference>
<evidence type="ECO:0000259" key="1">
    <source>
        <dbReference type="Pfam" id="PF05699"/>
    </source>
</evidence>
<dbReference type="EMBL" id="JAQQBR010000002">
    <property type="protein sequence ID" value="KAK0180578.1"/>
    <property type="molecule type" value="Genomic_DNA"/>
</dbReference>
<gene>
    <name evidence="2" type="ORF">PV327_002945</name>
</gene>
<evidence type="ECO:0000313" key="3">
    <source>
        <dbReference type="Proteomes" id="UP001168972"/>
    </source>
</evidence>